<organism evidence="2 3">
    <name type="scientific">Pseudomonas shahriarae</name>
    <dbReference type="NCBI Taxonomy" id="2745512"/>
    <lineage>
        <taxon>Bacteria</taxon>
        <taxon>Pseudomonadati</taxon>
        <taxon>Pseudomonadota</taxon>
        <taxon>Gammaproteobacteria</taxon>
        <taxon>Pseudomonadales</taxon>
        <taxon>Pseudomonadaceae</taxon>
        <taxon>Pseudomonas</taxon>
    </lineage>
</organism>
<proteinExistence type="predicted"/>
<evidence type="ECO:0000313" key="2">
    <source>
        <dbReference type="EMBL" id="MDD1011596.1"/>
    </source>
</evidence>
<dbReference type="EMBL" id="JAMDHA010000054">
    <property type="protein sequence ID" value="MDD1011596.1"/>
    <property type="molecule type" value="Genomic_DNA"/>
</dbReference>
<protein>
    <submittedName>
        <fullName evidence="2">Uncharacterized protein</fullName>
    </submittedName>
</protein>
<name>A0A9X4HD15_9PSED</name>
<evidence type="ECO:0000313" key="3">
    <source>
        <dbReference type="Proteomes" id="UP001148185"/>
    </source>
</evidence>
<dbReference type="SUPFAM" id="SSF109709">
    <property type="entry name" value="KorB DNA-binding domain-like"/>
    <property type="match status" value="1"/>
</dbReference>
<evidence type="ECO:0000256" key="1">
    <source>
        <dbReference type="SAM" id="MobiDB-lite"/>
    </source>
</evidence>
<feature type="compositionally biased region" description="Basic and acidic residues" evidence="1">
    <location>
        <begin position="142"/>
        <end position="155"/>
    </location>
</feature>
<accession>A0A9X4HD15</accession>
<dbReference type="Proteomes" id="UP001148185">
    <property type="component" value="Unassembled WGS sequence"/>
</dbReference>
<feature type="region of interest" description="Disordered" evidence="1">
    <location>
        <begin position="142"/>
        <end position="162"/>
    </location>
</feature>
<keyword evidence="3" id="KW-1185">Reference proteome</keyword>
<gene>
    <name evidence="2" type="ORF">M5G27_29485</name>
</gene>
<sequence length="162" mass="17194">MCKRLAGFNWTSAQIGEKLGFGAEYVDQLLEVVSAPITIVTMIQNGECSVGLALDMLRKHRGGAVDVLKQGLESAKRAGKKSVTKSFIAGASLEKVVKKQAKPLYDAAKKVIADPGFKGLSPENQTLMQALLDEISSKEKKADEKAKAMEAKAAAEDGEAAA</sequence>
<dbReference type="RefSeq" id="WP_273878447.1">
    <property type="nucleotide sequence ID" value="NZ_JAMDHA010000054.1"/>
</dbReference>
<comment type="caution">
    <text evidence="2">The sequence shown here is derived from an EMBL/GenBank/DDBJ whole genome shotgun (WGS) entry which is preliminary data.</text>
</comment>
<dbReference type="AlphaFoldDB" id="A0A9X4HD15"/>
<reference evidence="2 3" key="1">
    <citation type="submission" date="2022-05" db="EMBL/GenBank/DDBJ databases">
        <title>Novel Pseudomonas spp. Isolated from a Rainbow Trout Aquaculture Facility.</title>
        <authorList>
            <person name="Testerman T."/>
            <person name="Graf J."/>
        </authorList>
    </citation>
    <scope>NUCLEOTIDE SEQUENCE [LARGE SCALE GENOMIC DNA]</scope>
    <source>
        <strain evidence="2 3">ID1042</strain>
    </source>
</reference>